<evidence type="ECO:0000256" key="5">
    <source>
        <dbReference type="ARBA" id="ARBA00022723"/>
    </source>
</evidence>
<evidence type="ECO:0000313" key="11">
    <source>
        <dbReference type="EMBL" id="CAL1533201.1"/>
    </source>
</evidence>
<dbReference type="PANTHER" id="PTHR46458">
    <property type="entry name" value="BLR2807 PROTEIN"/>
    <property type="match status" value="1"/>
</dbReference>
<dbReference type="GO" id="GO:0020037">
    <property type="term" value="F:heme binding"/>
    <property type="evidence" value="ECO:0007669"/>
    <property type="project" value="InterPro"/>
</dbReference>
<evidence type="ECO:0000256" key="7">
    <source>
        <dbReference type="ARBA" id="ARBA00023179"/>
    </source>
</evidence>
<name>A0AAV2HKY8_LYMST</name>
<dbReference type="Proteomes" id="UP001497497">
    <property type="component" value="Unassembled WGS sequence"/>
</dbReference>
<dbReference type="InterPro" id="IPR012292">
    <property type="entry name" value="Globin/Proto"/>
</dbReference>
<keyword evidence="7" id="KW-0514">Muscle protein</keyword>
<dbReference type="Pfam" id="PF00042">
    <property type="entry name" value="Globin"/>
    <property type="match status" value="1"/>
</dbReference>
<dbReference type="EMBL" id="CAXITT010000137">
    <property type="protein sequence ID" value="CAL1533201.1"/>
    <property type="molecule type" value="Genomic_DNA"/>
</dbReference>
<dbReference type="SUPFAM" id="SSF46458">
    <property type="entry name" value="Globin-like"/>
    <property type="match status" value="1"/>
</dbReference>
<gene>
    <name evidence="11" type="ORF">GSLYS_00007219001</name>
</gene>
<accession>A0AAV2HKY8</accession>
<dbReference type="InterPro" id="IPR009050">
    <property type="entry name" value="Globin-like_sf"/>
</dbReference>
<evidence type="ECO:0000256" key="4">
    <source>
        <dbReference type="ARBA" id="ARBA00022621"/>
    </source>
</evidence>
<proteinExistence type="inferred from homology"/>
<keyword evidence="12" id="KW-1185">Reference proteome</keyword>
<dbReference type="InterPro" id="IPR044399">
    <property type="entry name" value="Mb-like_M"/>
</dbReference>
<dbReference type="GO" id="GO:0019825">
    <property type="term" value="F:oxygen binding"/>
    <property type="evidence" value="ECO:0007669"/>
    <property type="project" value="InterPro"/>
</dbReference>
<evidence type="ECO:0000313" key="12">
    <source>
        <dbReference type="Proteomes" id="UP001497497"/>
    </source>
</evidence>
<keyword evidence="6" id="KW-0408">Iron</keyword>
<dbReference type="AlphaFoldDB" id="A0AAV2HKY8"/>
<evidence type="ECO:0000256" key="8">
    <source>
        <dbReference type="ARBA" id="ARBA00030087"/>
    </source>
</evidence>
<sequence length="182" mass="20992">MGCNVSSNKKQKVARPEVDFFLTTEEKQIARESWTVISLDLPATGLHIFTRLFEMENDMKKLFKRLMSQSESGHFVIDTARLERHATIVMKHLGMAVDSLEDSVKFSMTLNSLGEKHATYLVSPDMLPFLWPAVRDGLKMRLGDKFTVKTELAWKHIYDYITCKISEGIEIGRHNNRKIIHH</sequence>
<dbReference type="GO" id="GO:0046872">
    <property type="term" value="F:metal ion binding"/>
    <property type="evidence" value="ECO:0007669"/>
    <property type="project" value="UniProtKB-KW"/>
</dbReference>
<keyword evidence="4 9" id="KW-0561">Oxygen transport</keyword>
<dbReference type="Gene3D" id="1.10.490.10">
    <property type="entry name" value="Globins"/>
    <property type="match status" value="1"/>
</dbReference>
<comment type="caution">
    <text evidence="11">The sequence shown here is derived from an EMBL/GenBank/DDBJ whole genome shotgun (WGS) entry which is preliminary data.</text>
</comment>
<dbReference type="InterPro" id="IPR050532">
    <property type="entry name" value="Globin-like_OT"/>
</dbReference>
<dbReference type="InterPro" id="IPR000971">
    <property type="entry name" value="Globin"/>
</dbReference>
<protein>
    <recommendedName>
        <fullName evidence="1">Globin</fullName>
    </recommendedName>
    <alternativeName>
        <fullName evidence="8">Myoglobin</fullName>
    </alternativeName>
</protein>
<reference evidence="11 12" key="1">
    <citation type="submission" date="2024-04" db="EMBL/GenBank/DDBJ databases">
        <authorList>
            <consortium name="Genoscope - CEA"/>
            <person name="William W."/>
        </authorList>
    </citation>
    <scope>NUCLEOTIDE SEQUENCE [LARGE SCALE GENOMIC DNA]</scope>
</reference>
<keyword evidence="3 9" id="KW-0349">Heme</keyword>
<evidence type="ECO:0000256" key="6">
    <source>
        <dbReference type="ARBA" id="ARBA00023004"/>
    </source>
</evidence>
<dbReference type="CDD" id="cd01040">
    <property type="entry name" value="Mb-like"/>
    <property type="match status" value="1"/>
</dbReference>
<dbReference type="PANTHER" id="PTHR46458:SF1">
    <property type="entry name" value="GEO09476P1"/>
    <property type="match status" value="1"/>
</dbReference>
<feature type="domain" description="Globin" evidence="10">
    <location>
        <begin position="21"/>
        <end position="170"/>
    </location>
</feature>
<evidence type="ECO:0000256" key="3">
    <source>
        <dbReference type="ARBA" id="ARBA00022617"/>
    </source>
</evidence>
<keyword evidence="2 9" id="KW-0813">Transport</keyword>
<keyword evidence="5" id="KW-0479">Metal-binding</keyword>
<evidence type="ECO:0000256" key="2">
    <source>
        <dbReference type="ARBA" id="ARBA00022448"/>
    </source>
</evidence>
<comment type="similarity">
    <text evidence="9">Belongs to the globin family.</text>
</comment>
<evidence type="ECO:0000256" key="9">
    <source>
        <dbReference type="RuleBase" id="RU000356"/>
    </source>
</evidence>
<evidence type="ECO:0000256" key="1">
    <source>
        <dbReference type="ARBA" id="ARBA00013895"/>
    </source>
</evidence>
<dbReference type="GO" id="GO:0005344">
    <property type="term" value="F:oxygen carrier activity"/>
    <property type="evidence" value="ECO:0007669"/>
    <property type="project" value="UniProtKB-KW"/>
</dbReference>
<dbReference type="PROSITE" id="PS01033">
    <property type="entry name" value="GLOBIN"/>
    <property type="match status" value="1"/>
</dbReference>
<evidence type="ECO:0000259" key="10">
    <source>
        <dbReference type="PROSITE" id="PS01033"/>
    </source>
</evidence>
<organism evidence="11 12">
    <name type="scientific">Lymnaea stagnalis</name>
    <name type="common">Great pond snail</name>
    <name type="synonym">Helix stagnalis</name>
    <dbReference type="NCBI Taxonomy" id="6523"/>
    <lineage>
        <taxon>Eukaryota</taxon>
        <taxon>Metazoa</taxon>
        <taxon>Spiralia</taxon>
        <taxon>Lophotrochozoa</taxon>
        <taxon>Mollusca</taxon>
        <taxon>Gastropoda</taxon>
        <taxon>Heterobranchia</taxon>
        <taxon>Euthyneura</taxon>
        <taxon>Panpulmonata</taxon>
        <taxon>Hygrophila</taxon>
        <taxon>Lymnaeoidea</taxon>
        <taxon>Lymnaeidae</taxon>
        <taxon>Lymnaea</taxon>
    </lineage>
</organism>